<evidence type="ECO:0000313" key="2">
    <source>
        <dbReference type="Proteomes" id="UP000035800"/>
    </source>
</evidence>
<proteinExistence type="predicted"/>
<gene>
    <name evidence="1" type="ORF">LSS_03559</name>
</gene>
<reference evidence="1 2" key="2">
    <citation type="journal article" date="2014" name="Emerg. Microbes Infect.">
        <title>Potential impact on kidney infection: a whole-genome analysis of Leptospira santarosai serovar Shermani.</title>
        <authorList>
            <person name="Chou L.F."/>
            <person name="Chen T.W."/>
            <person name="Ko Y.C."/>
            <person name="Pan M.J."/>
            <person name="Tian Y.C."/>
            <person name="Chiu C.H."/>
            <person name="Tang P."/>
            <person name="Hung C.C."/>
            <person name="Yang C.W."/>
        </authorList>
    </citation>
    <scope>NUCLEOTIDE SEQUENCE</scope>
    <source>
        <strain evidence="1 2">LT 821</strain>
    </source>
</reference>
<dbReference type="EMBL" id="CP006694">
    <property type="protein sequence ID" value="EKT88030.1"/>
    <property type="molecule type" value="Genomic_DNA"/>
</dbReference>
<dbReference type="AlphaFoldDB" id="K8YFA1"/>
<protein>
    <submittedName>
        <fullName evidence="1">Uncharacterized protein</fullName>
    </submittedName>
</protein>
<reference evidence="1 2" key="1">
    <citation type="journal article" date="2012" name="Gene">
        <title>Sequence of Leptospira santarosai serovar Shermani genome and prediction of virulence-associated genes.</title>
        <authorList>
            <person name="Chou L.F."/>
            <person name="Chen Y.T."/>
            <person name="Lu C.W."/>
            <person name="Ko Y.C."/>
            <person name="Tang C.Y."/>
            <person name="Pan M.J."/>
            <person name="Tian Y.C."/>
            <person name="Chiu C.H."/>
            <person name="Hung C.C."/>
            <person name="Yang C.W."/>
        </authorList>
    </citation>
    <scope>NUCLEOTIDE SEQUENCE [LARGE SCALE GENOMIC DNA]</scope>
    <source>
        <strain evidence="1">LT 821</strain>
    </source>
</reference>
<name>K8YFA1_9LEPT</name>
<sequence length="35" mass="3984">MKVSPGIPFFDFPCSILQPDFRNDKIGIFLKLIAD</sequence>
<organism evidence="1 2">
    <name type="scientific">Leptospira santarosai serovar Shermani str. LT 821</name>
    <dbReference type="NCBI Taxonomy" id="758847"/>
    <lineage>
        <taxon>Bacteria</taxon>
        <taxon>Pseudomonadati</taxon>
        <taxon>Spirochaetota</taxon>
        <taxon>Spirochaetia</taxon>
        <taxon>Leptospirales</taxon>
        <taxon>Leptospiraceae</taxon>
        <taxon>Leptospira</taxon>
    </lineage>
</organism>
<accession>K8YFA1</accession>
<evidence type="ECO:0000313" key="1">
    <source>
        <dbReference type="EMBL" id="EKT88030.1"/>
    </source>
</evidence>
<dbReference type="KEGG" id="lst:LSS_03559"/>
<dbReference type="Proteomes" id="UP000035800">
    <property type="component" value="Chromosome I"/>
</dbReference>